<comment type="catalytic activity">
    <reaction evidence="5">
        <text>[protein]-peptidylproline (omega=180) = [protein]-peptidylproline (omega=0)</text>
        <dbReference type="Rhea" id="RHEA:16237"/>
        <dbReference type="Rhea" id="RHEA-COMP:10747"/>
        <dbReference type="Rhea" id="RHEA-COMP:10748"/>
        <dbReference type="ChEBI" id="CHEBI:83833"/>
        <dbReference type="ChEBI" id="CHEBI:83834"/>
        <dbReference type="EC" id="5.2.1.8"/>
    </reaction>
</comment>
<accession>A0ABM7EGH7</accession>
<dbReference type="InterPro" id="IPR029000">
    <property type="entry name" value="Cyclophilin-like_dom_sf"/>
</dbReference>
<evidence type="ECO:0000313" key="7">
    <source>
        <dbReference type="EMBL" id="BAN54769.1"/>
    </source>
</evidence>
<evidence type="ECO:0000313" key="8">
    <source>
        <dbReference type="Proteomes" id="UP000016702"/>
    </source>
</evidence>
<evidence type="ECO:0000259" key="6">
    <source>
        <dbReference type="PROSITE" id="PS50072"/>
    </source>
</evidence>
<dbReference type="CDD" id="cd01920">
    <property type="entry name" value="cyclophilin_EcCYP_like"/>
    <property type="match status" value="1"/>
</dbReference>
<dbReference type="EC" id="5.2.1.8" evidence="5"/>
<evidence type="ECO:0000256" key="5">
    <source>
        <dbReference type="RuleBase" id="RU363019"/>
    </source>
</evidence>
<organism evidence="7 8">
    <name type="scientific">Pseudomonas putida NBRC 14164</name>
    <dbReference type="NCBI Taxonomy" id="1211579"/>
    <lineage>
        <taxon>Bacteria</taxon>
        <taxon>Pseudomonadati</taxon>
        <taxon>Pseudomonadota</taxon>
        <taxon>Gammaproteobacteria</taxon>
        <taxon>Pseudomonadales</taxon>
        <taxon>Pseudomonadaceae</taxon>
        <taxon>Pseudomonas</taxon>
    </lineage>
</organism>
<evidence type="ECO:0000256" key="1">
    <source>
        <dbReference type="ARBA" id="ARBA00002388"/>
    </source>
</evidence>
<dbReference type="Gene3D" id="2.40.100.10">
    <property type="entry name" value="Cyclophilin-like"/>
    <property type="match status" value="1"/>
</dbReference>
<dbReference type="EMBL" id="AP013070">
    <property type="protein sequence ID" value="BAN54769.1"/>
    <property type="molecule type" value="Genomic_DNA"/>
</dbReference>
<dbReference type="PROSITE" id="PS50072">
    <property type="entry name" value="CSA_PPIASE_2"/>
    <property type="match status" value="1"/>
</dbReference>
<gene>
    <name evidence="7" type="primary">ppiB</name>
    <name evidence="7" type="ORF">PP4_29160</name>
</gene>
<evidence type="ECO:0000256" key="2">
    <source>
        <dbReference type="ARBA" id="ARBA00007365"/>
    </source>
</evidence>
<keyword evidence="8" id="KW-1185">Reference proteome</keyword>
<comment type="function">
    <text evidence="1 5">PPIases accelerate the folding of proteins. It catalyzes the cis-trans isomerization of proline imidic peptide bonds in oligopeptides.</text>
</comment>
<protein>
    <recommendedName>
        <fullName evidence="5">Peptidyl-prolyl cis-trans isomerase</fullName>
        <shortName evidence="5">PPIase</shortName>
        <ecNumber evidence="5">5.2.1.8</ecNumber>
    </recommendedName>
</protein>
<proteinExistence type="inferred from homology"/>
<dbReference type="GO" id="GO:0016853">
    <property type="term" value="F:isomerase activity"/>
    <property type="evidence" value="ECO:0007669"/>
    <property type="project" value="UniProtKB-KW"/>
</dbReference>
<evidence type="ECO:0000256" key="4">
    <source>
        <dbReference type="ARBA" id="ARBA00023235"/>
    </source>
</evidence>
<dbReference type="Pfam" id="PF00160">
    <property type="entry name" value="Pro_isomerase"/>
    <property type="match status" value="1"/>
</dbReference>
<evidence type="ECO:0000256" key="3">
    <source>
        <dbReference type="ARBA" id="ARBA00023110"/>
    </source>
</evidence>
<dbReference type="InterPro" id="IPR044665">
    <property type="entry name" value="E_coli_cyclophilin_A-like"/>
</dbReference>
<dbReference type="InterPro" id="IPR020892">
    <property type="entry name" value="Cyclophilin-type_PPIase_CS"/>
</dbReference>
<dbReference type="PANTHER" id="PTHR43246">
    <property type="entry name" value="PEPTIDYL-PROLYL CIS-TRANS ISOMERASE CYP38, CHLOROPLASTIC"/>
    <property type="match status" value="1"/>
</dbReference>
<dbReference type="InterPro" id="IPR024936">
    <property type="entry name" value="Cyclophilin-type_PPIase"/>
</dbReference>
<keyword evidence="4 5" id="KW-0413">Isomerase</keyword>
<dbReference type="PROSITE" id="PS00170">
    <property type="entry name" value="CSA_PPIASE_1"/>
    <property type="match status" value="1"/>
</dbReference>
<dbReference type="Proteomes" id="UP000016702">
    <property type="component" value="Chromosome"/>
</dbReference>
<name>A0ABM7EGH7_PSEPU</name>
<dbReference type="SUPFAM" id="SSF50891">
    <property type="entry name" value="Cyclophilin-like"/>
    <property type="match status" value="1"/>
</dbReference>
<comment type="similarity">
    <text evidence="2 5">Belongs to the cyclophilin-type PPIase family.</text>
</comment>
<reference evidence="7 8" key="1">
    <citation type="journal article" date="2014" name="Genome Announc.">
        <title>The Complete Genome Sequence of Pseudomonas putida NBRC 14164T Confirms High Intraspecies Variation.</title>
        <authorList>
            <person name="Ohji S."/>
            <person name="Yamazoe A."/>
            <person name="Hosoyama A."/>
            <person name="Tsuchikane K."/>
            <person name="Ezaki T."/>
            <person name="Fujita N."/>
        </authorList>
    </citation>
    <scope>NUCLEOTIDE SEQUENCE [LARGE SCALE GENOMIC DNA]</scope>
    <source>
        <strain evidence="7 8">NBRC 14164</strain>
    </source>
</reference>
<dbReference type="InterPro" id="IPR002130">
    <property type="entry name" value="Cyclophilin-type_PPIase_dom"/>
</dbReference>
<keyword evidence="3 5" id="KW-0697">Rotamase</keyword>
<dbReference type="PRINTS" id="PR00153">
    <property type="entry name" value="CSAPPISMRASE"/>
</dbReference>
<feature type="domain" description="PPIase cyclophilin-type" evidence="6">
    <location>
        <begin position="41"/>
        <end position="198"/>
    </location>
</feature>
<sequence>MRAMCRDRLNMRQVIIGALRTLIPDCLEKASFSMSKVKLTTNHGDIVIELNAEKAPITVANFIEYVNAGHYTNTVFHRVIKGFMIQGGGFEPGMNEKRDKRASIQNEADNGLKNAKYTIAMARTMEPHSASAQFFINASDNDFLNHSGKNVQGWGYAVFGEVIEGREVVDAIEKVATGSKSGHQDVPKEDVIIEKAEIIG</sequence>
<dbReference type="PIRSF" id="PIRSF001467">
    <property type="entry name" value="Peptidylpro_ismrse"/>
    <property type="match status" value="1"/>
</dbReference>